<evidence type="ECO:0000313" key="2">
    <source>
        <dbReference type="Proteomes" id="UP000562984"/>
    </source>
</evidence>
<dbReference type="SUPFAM" id="SSF46785">
    <property type="entry name" value="Winged helix' DNA-binding domain"/>
    <property type="match status" value="1"/>
</dbReference>
<dbReference type="InterPro" id="IPR036390">
    <property type="entry name" value="WH_DNA-bd_sf"/>
</dbReference>
<name>A0A849ABH1_9ACTN</name>
<gene>
    <name evidence="1" type="ORF">HKD39_12365</name>
</gene>
<dbReference type="InterPro" id="IPR043519">
    <property type="entry name" value="NT_sf"/>
</dbReference>
<protein>
    <submittedName>
        <fullName evidence="1">Winged helix-turn-helix transcriptional regulator</fullName>
    </submittedName>
</protein>
<evidence type="ECO:0000313" key="1">
    <source>
        <dbReference type="EMBL" id="NNG36488.1"/>
    </source>
</evidence>
<dbReference type="Gene3D" id="3.30.460.10">
    <property type="entry name" value="Beta Polymerase, domain 2"/>
    <property type="match status" value="1"/>
</dbReference>
<sequence>MRTKAPALLPLFRSELQAKLLSRLLLTDDEIGVSALARVLGAPQPTVHRETARLVEAEILVDRWVGRIRLVSANRANPAYPPLRQLLTIVFGPSALLTSALADVEGIERALIYGSWAARSAGKTGPPPHDIDVLIVGDPDPETLHDALTGVEERLCREVNYVTVSPDTWAARDSDPFLSSIAAGPAVDLKESDEPIGY</sequence>
<reference evidence="1 2" key="1">
    <citation type="submission" date="2020-05" db="EMBL/GenBank/DDBJ databases">
        <title>Nakamurella sp. DB0629 isolated from air conditioner.</title>
        <authorList>
            <person name="Kim D.H."/>
            <person name="Kim D.-U."/>
        </authorList>
    </citation>
    <scope>NUCLEOTIDE SEQUENCE [LARGE SCALE GENOMIC DNA]</scope>
    <source>
        <strain evidence="1 2">DB0629</strain>
    </source>
</reference>
<dbReference type="SUPFAM" id="SSF81301">
    <property type="entry name" value="Nucleotidyltransferase"/>
    <property type="match status" value="1"/>
</dbReference>
<proteinExistence type="predicted"/>
<keyword evidence="2" id="KW-1185">Reference proteome</keyword>
<comment type="caution">
    <text evidence="1">The sequence shown here is derived from an EMBL/GenBank/DDBJ whole genome shotgun (WGS) entry which is preliminary data.</text>
</comment>
<organism evidence="1 2">
    <name type="scientific">Nakamurella aerolata</name>
    <dbReference type="NCBI Taxonomy" id="1656892"/>
    <lineage>
        <taxon>Bacteria</taxon>
        <taxon>Bacillati</taxon>
        <taxon>Actinomycetota</taxon>
        <taxon>Actinomycetes</taxon>
        <taxon>Nakamurellales</taxon>
        <taxon>Nakamurellaceae</taxon>
        <taxon>Nakamurella</taxon>
    </lineage>
</organism>
<accession>A0A849ABH1</accession>
<dbReference type="CDD" id="cd00090">
    <property type="entry name" value="HTH_ARSR"/>
    <property type="match status" value="1"/>
</dbReference>
<dbReference type="AlphaFoldDB" id="A0A849ABH1"/>
<dbReference type="Proteomes" id="UP000562984">
    <property type="component" value="Unassembled WGS sequence"/>
</dbReference>
<dbReference type="EMBL" id="JABEND010000006">
    <property type="protein sequence ID" value="NNG36488.1"/>
    <property type="molecule type" value="Genomic_DNA"/>
</dbReference>
<dbReference type="InterPro" id="IPR036388">
    <property type="entry name" value="WH-like_DNA-bd_sf"/>
</dbReference>
<dbReference type="Gene3D" id="1.10.10.10">
    <property type="entry name" value="Winged helix-like DNA-binding domain superfamily/Winged helix DNA-binding domain"/>
    <property type="match status" value="1"/>
</dbReference>
<dbReference type="InterPro" id="IPR011991">
    <property type="entry name" value="ArsR-like_HTH"/>
</dbReference>